<proteinExistence type="predicted"/>
<sequence length="80" mass="8959">MSTTILYGVVIQYSNGGQQMSSFLKEDSALSKAEEVISIVKNSNKKGFKVYLSELEYDNNKNLILSESLVNEDSELLFES</sequence>
<reference evidence="1 2" key="1">
    <citation type="submission" date="2013-02" db="EMBL/GenBank/DDBJ databases">
        <authorList>
            <person name="Lukaszewicz M."/>
            <person name="Biegalska A."/>
            <person name="Krasowska A."/>
        </authorList>
    </citation>
    <scope>NUCLEOTIDE SEQUENCE [LARGE SCALE GENOMIC DNA]</scope>
</reference>
<evidence type="ECO:0000313" key="1">
    <source>
        <dbReference type="EMBL" id="AGK86903.1"/>
    </source>
</evidence>
<keyword evidence="2" id="KW-1185">Reference proteome</keyword>
<name>R4JF03_9CAUD</name>
<gene>
    <name evidence="1" type="ORF">SIOphi_00475</name>
</gene>
<dbReference type="EMBL" id="KC699836">
    <property type="protein sequence ID" value="AGK86903.1"/>
    <property type="molecule type" value="Genomic_DNA"/>
</dbReference>
<organism evidence="1 2">
    <name type="scientific">Bacillus phage SIOphi</name>
    <dbReference type="NCBI Taxonomy" id="1285382"/>
    <lineage>
        <taxon>Viruses</taxon>
        <taxon>Duplodnaviria</taxon>
        <taxon>Heunggongvirae</taxon>
        <taxon>Uroviricota</taxon>
        <taxon>Caudoviricetes</taxon>
        <taxon>Herelleviridae</taxon>
        <taxon>Bastillevirinae</taxon>
        <taxon>Siophivirus</taxon>
        <taxon>Siophivirus SIOphi</taxon>
    </lineage>
</organism>
<protein>
    <submittedName>
        <fullName evidence="1">Uncharacterized protein</fullName>
    </submittedName>
</protein>
<accession>R4JF03</accession>
<dbReference type="Proteomes" id="UP000258501">
    <property type="component" value="Segment"/>
</dbReference>
<evidence type="ECO:0000313" key="2">
    <source>
        <dbReference type="Proteomes" id="UP000258501"/>
    </source>
</evidence>